<feature type="region of interest" description="Disordered" evidence="1">
    <location>
        <begin position="1"/>
        <end position="23"/>
    </location>
</feature>
<reference evidence="3" key="1">
    <citation type="submission" date="2022-11" db="UniProtKB">
        <authorList>
            <consortium name="WormBaseParasite"/>
        </authorList>
    </citation>
    <scope>IDENTIFICATION</scope>
</reference>
<accession>A0A915ILL1</accession>
<sequence>MAARKTSTNGKVRKNKENNKTELLYKRQWQINGDGGDVCPRQNMGASGSHHGHCSSIRGIGRHDSVEGRGDYHNGHCTDSIAKDRGCSRDGRHRLCSGMMTCMFVLKSAIADWFQAEESAVEP</sequence>
<dbReference type="AlphaFoldDB" id="A0A915ILL1"/>
<keyword evidence="2" id="KW-1185">Reference proteome</keyword>
<proteinExistence type="predicted"/>
<feature type="region of interest" description="Disordered" evidence="1">
    <location>
        <begin position="36"/>
        <end position="60"/>
    </location>
</feature>
<organism evidence="2 3">
    <name type="scientific">Romanomermis culicivorax</name>
    <name type="common">Nematode worm</name>
    <dbReference type="NCBI Taxonomy" id="13658"/>
    <lineage>
        <taxon>Eukaryota</taxon>
        <taxon>Metazoa</taxon>
        <taxon>Ecdysozoa</taxon>
        <taxon>Nematoda</taxon>
        <taxon>Enoplea</taxon>
        <taxon>Dorylaimia</taxon>
        <taxon>Mermithida</taxon>
        <taxon>Mermithoidea</taxon>
        <taxon>Mermithidae</taxon>
        <taxon>Romanomermis</taxon>
    </lineage>
</organism>
<dbReference type="Proteomes" id="UP000887565">
    <property type="component" value="Unplaced"/>
</dbReference>
<evidence type="ECO:0000313" key="3">
    <source>
        <dbReference type="WBParaSite" id="nRc.2.0.1.t14705-RA"/>
    </source>
</evidence>
<dbReference type="WBParaSite" id="nRc.2.0.1.t14705-RA">
    <property type="protein sequence ID" value="nRc.2.0.1.t14705-RA"/>
    <property type="gene ID" value="nRc.2.0.1.g14705"/>
</dbReference>
<feature type="compositionally biased region" description="Polar residues" evidence="1">
    <location>
        <begin position="1"/>
        <end position="10"/>
    </location>
</feature>
<name>A0A915ILL1_ROMCU</name>
<protein>
    <submittedName>
        <fullName evidence="3">Uncharacterized protein</fullName>
    </submittedName>
</protein>
<evidence type="ECO:0000313" key="2">
    <source>
        <dbReference type="Proteomes" id="UP000887565"/>
    </source>
</evidence>
<evidence type="ECO:0000256" key="1">
    <source>
        <dbReference type="SAM" id="MobiDB-lite"/>
    </source>
</evidence>